<comment type="caution">
    <text evidence="1">The sequence shown here is derived from an EMBL/GenBank/DDBJ whole genome shotgun (WGS) entry which is preliminary data.</text>
</comment>
<name>A0AAV7DXC6_ARIFI</name>
<dbReference type="AlphaFoldDB" id="A0AAV7DXC6"/>
<dbReference type="EMBL" id="JAINDJ010000008">
    <property type="protein sequence ID" value="KAG9440924.1"/>
    <property type="molecule type" value="Genomic_DNA"/>
</dbReference>
<organism evidence="1 2">
    <name type="scientific">Aristolochia fimbriata</name>
    <name type="common">White veined hardy Dutchman's pipe vine</name>
    <dbReference type="NCBI Taxonomy" id="158543"/>
    <lineage>
        <taxon>Eukaryota</taxon>
        <taxon>Viridiplantae</taxon>
        <taxon>Streptophyta</taxon>
        <taxon>Embryophyta</taxon>
        <taxon>Tracheophyta</taxon>
        <taxon>Spermatophyta</taxon>
        <taxon>Magnoliopsida</taxon>
        <taxon>Magnoliidae</taxon>
        <taxon>Piperales</taxon>
        <taxon>Aristolochiaceae</taxon>
        <taxon>Aristolochia</taxon>
    </lineage>
</organism>
<evidence type="ECO:0000313" key="1">
    <source>
        <dbReference type="EMBL" id="KAG9440924.1"/>
    </source>
</evidence>
<dbReference type="Proteomes" id="UP000825729">
    <property type="component" value="Unassembled WGS sequence"/>
</dbReference>
<protein>
    <submittedName>
        <fullName evidence="1">Uncharacterized protein</fullName>
    </submittedName>
</protein>
<gene>
    <name evidence="1" type="ORF">H6P81_021089</name>
</gene>
<reference evidence="1 2" key="1">
    <citation type="submission" date="2021-07" db="EMBL/GenBank/DDBJ databases">
        <title>The Aristolochia fimbriata genome: insights into angiosperm evolution, floral development and chemical biosynthesis.</title>
        <authorList>
            <person name="Jiao Y."/>
        </authorList>
    </citation>
    <scope>NUCLEOTIDE SEQUENCE [LARGE SCALE GENOMIC DNA]</scope>
    <source>
        <strain evidence="1">IBCAS-2021</strain>
        <tissue evidence="1">Leaf</tissue>
    </source>
</reference>
<keyword evidence="2" id="KW-1185">Reference proteome</keyword>
<proteinExistence type="predicted"/>
<sequence>MGGARSADMGGWWWAPLVSLKETNGRIRGEGAHSFGANRQELTAEQRRQKVVNSLEGVKQFETLNGNLSRASGISFGGKKESTGFESVGGTGVAVLVLDPSFLVRVCRRHGSRWGLRGGKTLTLSGGGQRESGVWRSEVGGRRGRKWNQGFTGE</sequence>
<evidence type="ECO:0000313" key="2">
    <source>
        <dbReference type="Proteomes" id="UP000825729"/>
    </source>
</evidence>
<accession>A0AAV7DXC6</accession>